<keyword evidence="4" id="KW-1185">Reference proteome</keyword>
<protein>
    <submittedName>
        <fullName evidence="2 3">Uncharacterized protein</fullName>
    </submittedName>
</protein>
<dbReference type="Proteomes" id="UP000006727">
    <property type="component" value="Chromosome 15"/>
</dbReference>
<reference evidence="2 4" key="2">
    <citation type="journal article" date="2018" name="Plant J.">
        <title>The Physcomitrella patens chromosome-scale assembly reveals moss genome structure and evolution.</title>
        <authorList>
            <person name="Lang D."/>
            <person name="Ullrich K.K."/>
            <person name="Murat F."/>
            <person name="Fuchs J."/>
            <person name="Jenkins J."/>
            <person name="Haas F.B."/>
            <person name="Piednoel M."/>
            <person name="Gundlach H."/>
            <person name="Van Bel M."/>
            <person name="Meyberg R."/>
            <person name="Vives C."/>
            <person name="Morata J."/>
            <person name="Symeonidi A."/>
            <person name="Hiss M."/>
            <person name="Muchero W."/>
            <person name="Kamisugi Y."/>
            <person name="Saleh O."/>
            <person name="Blanc G."/>
            <person name="Decker E.L."/>
            <person name="van Gessel N."/>
            <person name="Grimwood J."/>
            <person name="Hayes R.D."/>
            <person name="Graham S.W."/>
            <person name="Gunter L.E."/>
            <person name="McDaniel S.F."/>
            <person name="Hoernstein S.N.W."/>
            <person name="Larsson A."/>
            <person name="Li F.W."/>
            <person name="Perroud P.F."/>
            <person name="Phillips J."/>
            <person name="Ranjan P."/>
            <person name="Rokshar D.S."/>
            <person name="Rothfels C.J."/>
            <person name="Schneider L."/>
            <person name="Shu S."/>
            <person name="Stevenson D.W."/>
            <person name="Thummler F."/>
            <person name="Tillich M."/>
            <person name="Villarreal Aguilar J.C."/>
            <person name="Widiez T."/>
            <person name="Wong G.K."/>
            <person name="Wymore A."/>
            <person name="Zhang Y."/>
            <person name="Zimmer A.D."/>
            <person name="Quatrano R.S."/>
            <person name="Mayer K.F.X."/>
            <person name="Goodstein D."/>
            <person name="Casacuberta J.M."/>
            <person name="Vandepoele K."/>
            <person name="Reski R."/>
            <person name="Cuming A.C."/>
            <person name="Tuskan G.A."/>
            <person name="Maumus F."/>
            <person name="Salse J."/>
            <person name="Schmutz J."/>
            <person name="Rensing S.A."/>
        </authorList>
    </citation>
    <scope>NUCLEOTIDE SEQUENCE [LARGE SCALE GENOMIC DNA]</scope>
    <source>
        <strain evidence="3 4">cv. Gransden 2004</strain>
    </source>
</reference>
<dbReference type="EnsemblPlants" id="Pp3c15_22448V3.1">
    <property type="protein sequence ID" value="PAC:32928513.CDS.1"/>
    <property type="gene ID" value="Pp3c15_22448"/>
</dbReference>
<reference evidence="2 4" key="1">
    <citation type="journal article" date="2008" name="Science">
        <title>The Physcomitrella genome reveals evolutionary insights into the conquest of land by plants.</title>
        <authorList>
            <person name="Rensing S."/>
            <person name="Lang D."/>
            <person name="Zimmer A."/>
            <person name="Terry A."/>
            <person name="Salamov A."/>
            <person name="Shapiro H."/>
            <person name="Nishiyama T."/>
            <person name="Perroud P.-F."/>
            <person name="Lindquist E."/>
            <person name="Kamisugi Y."/>
            <person name="Tanahashi T."/>
            <person name="Sakakibara K."/>
            <person name="Fujita T."/>
            <person name="Oishi K."/>
            <person name="Shin-I T."/>
            <person name="Kuroki Y."/>
            <person name="Toyoda A."/>
            <person name="Suzuki Y."/>
            <person name="Hashimoto A."/>
            <person name="Yamaguchi K."/>
            <person name="Sugano A."/>
            <person name="Kohara Y."/>
            <person name="Fujiyama A."/>
            <person name="Anterola A."/>
            <person name="Aoki S."/>
            <person name="Ashton N."/>
            <person name="Barbazuk W.B."/>
            <person name="Barker E."/>
            <person name="Bennetzen J."/>
            <person name="Bezanilla M."/>
            <person name="Blankenship R."/>
            <person name="Cho S.H."/>
            <person name="Dutcher S."/>
            <person name="Estelle M."/>
            <person name="Fawcett J.A."/>
            <person name="Gundlach H."/>
            <person name="Hanada K."/>
            <person name="Heyl A."/>
            <person name="Hicks K.A."/>
            <person name="Hugh J."/>
            <person name="Lohr M."/>
            <person name="Mayer K."/>
            <person name="Melkozernov A."/>
            <person name="Murata T."/>
            <person name="Nelson D."/>
            <person name="Pils B."/>
            <person name="Prigge M."/>
            <person name="Reiss B."/>
            <person name="Renner T."/>
            <person name="Rombauts S."/>
            <person name="Rushton P."/>
            <person name="Sanderfoot A."/>
            <person name="Schween G."/>
            <person name="Shiu S.-H."/>
            <person name="Stueber K."/>
            <person name="Theodoulou F.L."/>
            <person name="Tu H."/>
            <person name="Van de Peer Y."/>
            <person name="Verrier P.J."/>
            <person name="Waters E."/>
            <person name="Wood A."/>
            <person name="Yang L."/>
            <person name="Cove D."/>
            <person name="Cuming A."/>
            <person name="Hasebe M."/>
            <person name="Lucas S."/>
            <person name="Mishler D.B."/>
            <person name="Reski R."/>
            <person name="Grigoriev I."/>
            <person name="Quatrano R.S."/>
            <person name="Boore J.L."/>
        </authorList>
    </citation>
    <scope>NUCLEOTIDE SEQUENCE [LARGE SCALE GENOMIC DNA]</scope>
    <source>
        <strain evidence="3 4">cv. Gransden 2004</strain>
    </source>
</reference>
<reference evidence="3" key="3">
    <citation type="submission" date="2020-12" db="UniProtKB">
        <authorList>
            <consortium name="EnsemblPlants"/>
        </authorList>
    </citation>
    <scope>IDENTIFICATION</scope>
</reference>
<feature type="chain" id="PRO_5036318961" evidence="1">
    <location>
        <begin position="16"/>
        <end position="163"/>
    </location>
</feature>
<sequence>MMILGVIAGRILSFGQVFLGLRQGSQNEVVREVEVLHTLRMSKHAIMHQERYFWERYSFPKNSWICPSGNPQQYGWRWLCEALKLACKTHVSRCTSSFLILETILRVNGLPNSTCRLPFVPSTLLWIQEQVHVGQVRALALVIDSPGVVLINPHNAARTLVPA</sequence>
<evidence type="ECO:0000313" key="2">
    <source>
        <dbReference type="EMBL" id="PNR39807.1"/>
    </source>
</evidence>
<dbReference type="Gramene" id="Pp3c15_22448V3.1">
    <property type="protein sequence ID" value="PAC:32928513.CDS.1"/>
    <property type="gene ID" value="Pp3c15_22448"/>
</dbReference>
<gene>
    <name evidence="2" type="ORF">PHYPA_020087</name>
</gene>
<keyword evidence="1" id="KW-0732">Signal</keyword>
<dbReference type="EMBL" id="ABEU02000015">
    <property type="protein sequence ID" value="PNR39807.1"/>
    <property type="molecule type" value="Genomic_DNA"/>
</dbReference>
<accession>A0A2K1JE47</accession>
<dbReference type="AlphaFoldDB" id="A0A2K1JE47"/>
<organism evidence="2">
    <name type="scientific">Physcomitrium patens</name>
    <name type="common">Spreading-leaved earth moss</name>
    <name type="synonym">Physcomitrella patens</name>
    <dbReference type="NCBI Taxonomy" id="3218"/>
    <lineage>
        <taxon>Eukaryota</taxon>
        <taxon>Viridiplantae</taxon>
        <taxon>Streptophyta</taxon>
        <taxon>Embryophyta</taxon>
        <taxon>Bryophyta</taxon>
        <taxon>Bryophytina</taxon>
        <taxon>Bryopsida</taxon>
        <taxon>Funariidae</taxon>
        <taxon>Funariales</taxon>
        <taxon>Funariaceae</taxon>
        <taxon>Physcomitrium</taxon>
    </lineage>
</organism>
<evidence type="ECO:0000313" key="4">
    <source>
        <dbReference type="Proteomes" id="UP000006727"/>
    </source>
</evidence>
<evidence type="ECO:0000256" key="1">
    <source>
        <dbReference type="SAM" id="SignalP"/>
    </source>
</evidence>
<name>A0A2K1JE47_PHYPA</name>
<dbReference type="InParanoid" id="A0A2K1JE47"/>
<feature type="signal peptide" evidence="1">
    <location>
        <begin position="1"/>
        <end position="15"/>
    </location>
</feature>
<evidence type="ECO:0000313" key="3">
    <source>
        <dbReference type="EnsemblPlants" id="PAC:32928513.CDS.1"/>
    </source>
</evidence>
<proteinExistence type="predicted"/>